<reference evidence="2 3" key="1">
    <citation type="submission" date="2016-11" db="EMBL/GenBank/DDBJ databases">
        <authorList>
            <person name="Jaros S."/>
            <person name="Januszkiewicz K."/>
            <person name="Wedrychowicz H."/>
        </authorList>
    </citation>
    <scope>NUCLEOTIDE SEQUENCE [LARGE SCALE GENOMIC DNA]</scope>
    <source>
        <strain evidence="2 3">DSM 16010</strain>
    </source>
</reference>
<organism evidence="2 3">
    <name type="scientific">Lacicoccus alkaliphilus DSM 16010</name>
    <dbReference type="NCBI Taxonomy" id="1123231"/>
    <lineage>
        <taxon>Bacteria</taxon>
        <taxon>Bacillati</taxon>
        <taxon>Bacillota</taxon>
        <taxon>Bacilli</taxon>
        <taxon>Bacillales</taxon>
        <taxon>Salinicoccaceae</taxon>
        <taxon>Lacicoccus</taxon>
    </lineage>
</organism>
<dbReference type="STRING" id="1123231.SAMN02745189_01297"/>
<dbReference type="RefSeq" id="WP_072709573.1">
    <property type="nucleotide sequence ID" value="NZ_FRCF01000004.1"/>
</dbReference>
<name>A0A1M7F1X8_9BACL</name>
<dbReference type="InterPro" id="IPR007295">
    <property type="entry name" value="DUF402"/>
</dbReference>
<protein>
    <recommendedName>
        <fullName evidence="1">DUF402 domain-containing protein</fullName>
    </recommendedName>
</protein>
<dbReference type="PANTHER" id="PTHR41271">
    <property type="entry name" value="DUF402 DOMAIN-CONTAINING PROTEIN"/>
    <property type="match status" value="1"/>
</dbReference>
<feature type="domain" description="DUF402" evidence="1">
    <location>
        <begin position="64"/>
        <end position="158"/>
    </location>
</feature>
<dbReference type="PANTHER" id="PTHR41271:SF1">
    <property type="entry name" value="DUF402 DOMAIN-CONTAINING PROTEIN"/>
    <property type="match status" value="1"/>
</dbReference>
<dbReference type="InterPro" id="IPR035930">
    <property type="entry name" value="FomD-like_sf"/>
</dbReference>
<dbReference type="EMBL" id="FRCF01000004">
    <property type="protein sequence ID" value="SHL97679.1"/>
    <property type="molecule type" value="Genomic_DNA"/>
</dbReference>
<dbReference type="Proteomes" id="UP000184206">
    <property type="component" value="Unassembled WGS sequence"/>
</dbReference>
<sequence>MKMKYLDKRGWRRVLDSTYDEMLTRFKGEEFLVGLIDMKKIRSPLVVPVVNKSVKVVDKDYKWLQILPKDRKYSMTVMYDENWKVLQYYFDVNTAHYLELGNARRKDVYLDVLVLPDGEYELVDEKDIRRALKRNKITEADKNIAYEVARHIMDEVDRDFDQFTELAAHCLGELQEKIKGNP</sequence>
<evidence type="ECO:0000313" key="2">
    <source>
        <dbReference type="EMBL" id="SHL97679.1"/>
    </source>
</evidence>
<dbReference type="AlphaFoldDB" id="A0A1M7F1X8"/>
<accession>A0A1M7F1X8</accession>
<dbReference type="Gene3D" id="2.40.380.10">
    <property type="entry name" value="FomD-like"/>
    <property type="match status" value="1"/>
</dbReference>
<dbReference type="Pfam" id="PF04167">
    <property type="entry name" value="DUF402"/>
    <property type="match status" value="1"/>
</dbReference>
<gene>
    <name evidence="2" type="ORF">SAMN02745189_01297</name>
</gene>
<evidence type="ECO:0000313" key="3">
    <source>
        <dbReference type="Proteomes" id="UP000184206"/>
    </source>
</evidence>
<proteinExistence type="predicted"/>
<dbReference type="OrthoDB" id="2002222at2"/>
<dbReference type="SUPFAM" id="SSF159234">
    <property type="entry name" value="FomD-like"/>
    <property type="match status" value="1"/>
</dbReference>
<keyword evidence="3" id="KW-1185">Reference proteome</keyword>
<evidence type="ECO:0000259" key="1">
    <source>
        <dbReference type="Pfam" id="PF04167"/>
    </source>
</evidence>